<sequence length="370" mass="41948">MYLNMRKFAATIVLLGLAFTAFSQVVSLNANEIKNLKKQIKSNPETGKLYADFAKNASNCLAEQPNPVDTIRTEGLLKGNPKKERTRQALADMNKMFALALQYRLSGDQKYLHKCVEFLEAWAKINRPNGDPIDDTNLDKAVEAYDLIKADIEPAAKSTIEKWLSETALTEINSKRMKAGKGTAINNWNAHRLKVVGEIGYALNNADFIIWTIENLKSHININLYPDGTSLDFKERDAMHYHIYDLEPMLKLAIIIDRAKGTNFYTYESPKGSSIRKSVNWLMPYVKGEQQHEEYVHTKVKFDRDRAKNNEAGFAPGTMFKPDLALPVIRLAVYFDQSLLSVLQSVNGKEQSWQGVLDQLQRDSAKVQNK</sequence>
<dbReference type="GO" id="GO:0042597">
    <property type="term" value="C:periplasmic space"/>
    <property type="evidence" value="ECO:0007669"/>
    <property type="project" value="InterPro"/>
</dbReference>
<feature type="chain" id="PRO_5002150119" description="Alginate lyase domain-containing protein" evidence="3">
    <location>
        <begin position="24"/>
        <end position="370"/>
    </location>
</feature>
<keyword evidence="1 3" id="KW-0732">Signal</keyword>
<organism evidence="5 6">
    <name type="scientific">Pedobacter kyungheensis</name>
    <dbReference type="NCBI Taxonomy" id="1069985"/>
    <lineage>
        <taxon>Bacteria</taxon>
        <taxon>Pseudomonadati</taxon>
        <taxon>Bacteroidota</taxon>
        <taxon>Sphingobacteriia</taxon>
        <taxon>Sphingobacteriales</taxon>
        <taxon>Sphingobacteriaceae</taxon>
        <taxon>Pedobacter</taxon>
    </lineage>
</organism>
<dbReference type="Gene3D" id="1.50.10.100">
    <property type="entry name" value="Chondroitin AC/alginate lyase"/>
    <property type="match status" value="1"/>
</dbReference>
<dbReference type="GO" id="GO:0016829">
    <property type="term" value="F:lyase activity"/>
    <property type="evidence" value="ECO:0007669"/>
    <property type="project" value="UniProtKB-KW"/>
</dbReference>
<accession>A0A0C1FQ35</accession>
<keyword evidence="2" id="KW-0456">Lyase</keyword>
<gene>
    <name evidence="5" type="ORF">OC25_11355</name>
</gene>
<dbReference type="AlphaFoldDB" id="A0A0C1FQ35"/>
<dbReference type="Pfam" id="PF05426">
    <property type="entry name" value="Alginate_lyase"/>
    <property type="match status" value="1"/>
</dbReference>
<reference evidence="5 6" key="1">
    <citation type="submission" date="2014-10" db="EMBL/GenBank/DDBJ databases">
        <title>Pedobacter Kyungheensis.</title>
        <authorList>
            <person name="Anderson B.M."/>
            <person name="Newman J.D."/>
        </authorList>
    </citation>
    <scope>NUCLEOTIDE SEQUENCE [LARGE SCALE GENOMIC DNA]</scope>
    <source>
        <strain evidence="5 6">KACC 16221</strain>
    </source>
</reference>
<feature type="signal peptide" evidence="3">
    <location>
        <begin position="1"/>
        <end position="23"/>
    </location>
</feature>
<dbReference type="SUPFAM" id="SSF48230">
    <property type="entry name" value="Chondroitin AC/alginate lyase"/>
    <property type="match status" value="1"/>
</dbReference>
<dbReference type="InterPro" id="IPR008397">
    <property type="entry name" value="Alginate_lyase_dom"/>
</dbReference>
<evidence type="ECO:0000256" key="1">
    <source>
        <dbReference type="ARBA" id="ARBA00022729"/>
    </source>
</evidence>
<dbReference type="Proteomes" id="UP000031246">
    <property type="component" value="Unassembled WGS sequence"/>
</dbReference>
<evidence type="ECO:0000313" key="5">
    <source>
        <dbReference type="EMBL" id="KIA93853.1"/>
    </source>
</evidence>
<dbReference type="OrthoDB" id="1043373at2"/>
<evidence type="ECO:0000259" key="4">
    <source>
        <dbReference type="Pfam" id="PF05426"/>
    </source>
</evidence>
<feature type="domain" description="Alginate lyase" evidence="4">
    <location>
        <begin position="49"/>
        <end position="291"/>
    </location>
</feature>
<name>A0A0C1FQ35_9SPHI</name>
<dbReference type="InterPro" id="IPR008929">
    <property type="entry name" value="Chondroitin_lyas"/>
</dbReference>
<dbReference type="EMBL" id="JSYN01000012">
    <property type="protein sequence ID" value="KIA93853.1"/>
    <property type="molecule type" value="Genomic_DNA"/>
</dbReference>
<evidence type="ECO:0000256" key="3">
    <source>
        <dbReference type="SAM" id="SignalP"/>
    </source>
</evidence>
<keyword evidence="6" id="KW-1185">Reference proteome</keyword>
<comment type="caution">
    <text evidence="5">The sequence shown here is derived from an EMBL/GenBank/DDBJ whole genome shotgun (WGS) entry which is preliminary data.</text>
</comment>
<evidence type="ECO:0000256" key="2">
    <source>
        <dbReference type="ARBA" id="ARBA00023239"/>
    </source>
</evidence>
<evidence type="ECO:0000313" key="6">
    <source>
        <dbReference type="Proteomes" id="UP000031246"/>
    </source>
</evidence>
<protein>
    <recommendedName>
        <fullName evidence="4">Alginate lyase domain-containing protein</fullName>
    </recommendedName>
</protein>
<proteinExistence type="predicted"/>